<accession>A0A8H3IE49</accession>
<feature type="signal peptide" evidence="1">
    <location>
        <begin position="1"/>
        <end position="18"/>
    </location>
</feature>
<protein>
    <submittedName>
        <fullName evidence="2">Uncharacterized protein</fullName>
    </submittedName>
</protein>
<proteinExistence type="predicted"/>
<evidence type="ECO:0000313" key="2">
    <source>
        <dbReference type="EMBL" id="CAF9917455.1"/>
    </source>
</evidence>
<sequence length="225" mass="24120">MQIFALFPLALSFHLIHCQSTLSATAYVGLVPDYPNYEAGPSNVYTAIDNATATAAVRDPCGPLHQPSPNAAGNTCNVSILHSESPAPYAVQCLTDYTNTQITFAACSNQTIPAICDKLADPAVQNGTWIWASASPPNVCYMGFYLPPYDGSAQKPDMNKCVNEIFRPMLGYCNPATGYEETEGMYNLGLINVRTKPDATQDGEAVDVGYPSYILATTQLTAETG</sequence>
<dbReference type="Proteomes" id="UP000664534">
    <property type="component" value="Unassembled WGS sequence"/>
</dbReference>
<keyword evidence="3" id="KW-1185">Reference proteome</keyword>
<dbReference type="OrthoDB" id="5305608at2759"/>
<keyword evidence="1" id="KW-0732">Signal</keyword>
<dbReference type="AlphaFoldDB" id="A0A8H3IE49"/>
<dbReference type="EMBL" id="CAJPDT010000018">
    <property type="protein sequence ID" value="CAF9917455.1"/>
    <property type="molecule type" value="Genomic_DNA"/>
</dbReference>
<organism evidence="2 3">
    <name type="scientific">Imshaugia aleurites</name>
    <dbReference type="NCBI Taxonomy" id="172621"/>
    <lineage>
        <taxon>Eukaryota</taxon>
        <taxon>Fungi</taxon>
        <taxon>Dikarya</taxon>
        <taxon>Ascomycota</taxon>
        <taxon>Pezizomycotina</taxon>
        <taxon>Lecanoromycetes</taxon>
        <taxon>OSLEUM clade</taxon>
        <taxon>Lecanoromycetidae</taxon>
        <taxon>Lecanorales</taxon>
        <taxon>Lecanorineae</taxon>
        <taxon>Parmeliaceae</taxon>
        <taxon>Imshaugia</taxon>
    </lineage>
</organism>
<comment type="caution">
    <text evidence="2">The sequence shown here is derived from an EMBL/GenBank/DDBJ whole genome shotgun (WGS) entry which is preliminary data.</text>
</comment>
<gene>
    <name evidence="2" type="ORF">IMSHALPRED_003586</name>
</gene>
<evidence type="ECO:0000313" key="3">
    <source>
        <dbReference type="Proteomes" id="UP000664534"/>
    </source>
</evidence>
<evidence type="ECO:0000256" key="1">
    <source>
        <dbReference type="SAM" id="SignalP"/>
    </source>
</evidence>
<reference evidence="2" key="1">
    <citation type="submission" date="2021-03" db="EMBL/GenBank/DDBJ databases">
        <authorList>
            <person name="Tagirdzhanova G."/>
        </authorList>
    </citation>
    <scope>NUCLEOTIDE SEQUENCE</scope>
</reference>
<name>A0A8H3IE49_9LECA</name>
<feature type="chain" id="PRO_5034008560" evidence="1">
    <location>
        <begin position="19"/>
        <end position="225"/>
    </location>
</feature>